<comment type="catalytic activity">
    <reaction evidence="6">
        <text>dTTP + H2O = dTMP + diphosphate + H(+)</text>
        <dbReference type="Rhea" id="RHEA:28534"/>
        <dbReference type="ChEBI" id="CHEBI:15377"/>
        <dbReference type="ChEBI" id="CHEBI:15378"/>
        <dbReference type="ChEBI" id="CHEBI:33019"/>
        <dbReference type="ChEBI" id="CHEBI:37568"/>
        <dbReference type="ChEBI" id="CHEBI:63528"/>
        <dbReference type="EC" id="3.6.1.9"/>
    </reaction>
</comment>
<dbReference type="Proteomes" id="UP000183988">
    <property type="component" value="Unassembled WGS sequence"/>
</dbReference>
<gene>
    <name evidence="7" type="ORF">SAMN05216225_105218</name>
</gene>
<evidence type="ECO:0000256" key="1">
    <source>
        <dbReference type="ARBA" id="ARBA00001968"/>
    </source>
</evidence>
<feature type="site" description="Important for substrate specificity" evidence="6">
    <location>
        <position position="70"/>
    </location>
</feature>
<dbReference type="OrthoDB" id="9807767at2"/>
<dbReference type="RefSeq" id="WP_072891747.1">
    <property type="nucleotide sequence ID" value="NZ_FQVW01000052.1"/>
</dbReference>
<dbReference type="PANTHER" id="PTHR43213:SF5">
    <property type="entry name" value="BIFUNCTIONAL DTTP_UTP PYROPHOSPHATASE_METHYLTRANSFERASE PROTEIN-RELATED"/>
    <property type="match status" value="1"/>
</dbReference>
<name>A0A1M5M0R9_9BACI</name>
<dbReference type="GO" id="GO:0036218">
    <property type="term" value="F:dTTP diphosphatase activity"/>
    <property type="evidence" value="ECO:0007669"/>
    <property type="project" value="RHEA"/>
</dbReference>
<dbReference type="Gene3D" id="3.90.950.10">
    <property type="match status" value="1"/>
</dbReference>
<comment type="catalytic activity">
    <reaction evidence="6">
        <text>UTP + H2O = UMP + diphosphate + H(+)</text>
        <dbReference type="Rhea" id="RHEA:29395"/>
        <dbReference type="ChEBI" id="CHEBI:15377"/>
        <dbReference type="ChEBI" id="CHEBI:15378"/>
        <dbReference type="ChEBI" id="CHEBI:33019"/>
        <dbReference type="ChEBI" id="CHEBI:46398"/>
        <dbReference type="ChEBI" id="CHEBI:57865"/>
        <dbReference type="EC" id="3.6.1.9"/>
    </reaction>
</comment>
<comment type="function">
    <text evidence="6">Nucleoside triphosphate pyrophosphatase that hydrolyzes dTTP and UTP. May have a dual role in cell division arrest and in preventing the incorporation of modified nucleotides into cellular nucleic acids.</text>
</comment>
<dbReference type="GO" id="GO:0036221">
    <property type="term" value="F:UTP diphosphatase activity"/>
    <property type="evidence" value="ECO:0007669"/>
    <property type="project" value="RHEA"/>
</dbReference>
<evidence type="ECO:0000313" key="7">
    <source>
        <dbReference type="EMBL" id="SHG70519.1"/>
    </source>
</evidence>
<evidence type="ECO:0000256" key="2">
    <source>
        <dbReference type="ARBA" id="ARBA00004496"/>
    </source>
</evidence>
<comment type="similarity">
    <text evidence="6">Belongs to the Maf family. YhdE subfamily.</text>
</comment>
<keyword evidence="4 6" id="KW-0378">Hydrolase</keyword>
<dbReference type="InterPro" id="IPR029001">
    <property type="entry name" value="ITPase-like_fam"/>
</dbReference>
<feature type="active site" description="Proton acceptor" evidence="6">
    <location>
        <position position="69"/>
    </location>
</feature>
<dbReference type="Pfam" id="PF02545">
    <property type="entry name" value="Maf"/>
    <property type="match status" value="1"/>
</dbReference>
<dbReference type="GO" id="GO:0009117">
    <property type="term" value="P:nucleotide metabolic process"/>
    <property type="evidence" value="ECO:0007669"/>
    <property type="project" value="UniProtKB-KW"/>
</dbReference>
<dbReference type="SUPFAM" id="SSF52972">
    <property type="entry name" value="ITPase-like"/>
    <property type="match status" value="1"/>
</dbReference>
<proteinExistence type="inferred from homology"/>
<evidence type="ECO:0000256" key="6">
    <source>
        <dbReference type="HAMAP-Rule" id="MF_00528"/>
    </source>
</evidence>
<keyword evidence="3 6" id="KW-0963">Cytoplasm</keyword>
<organism evidence="7 8">
    <name type="scientific">Ornithinibacillus halophilus</name>
    <dbReference type="NCBI Taxonomy" id="930117"/>
    <lineage>
        <taxon>Bacteria</taxon>
        <taxon>Bacillati</taxon>
        <taxon>Bacillota</taxon>
        <taxon>Bacilli</taxon>
        <taxon>Bacillales</taxon>
        <taxon>Bacillaceae</taxon>
        <taxon>Ornithinibacillus</taxon>
    </lineage>
</organism>
<feature type="site" description="Important for substrate specificity" evidence="6">
    <location>
        <position position="152"/>
    </location>
</feature>
<dbReference type="HAMAP" id="MF_00528">
    <property type="entry name" value="Maf"/>
    <property type="match status" value="1"/>
</dbReference>
<reference evidence="7 8" key="1">
    <citation type="submission" date="2016-11" db="EMBL/GenBank/DDBJ databases">
        <authorList>
            <person name="Jaros S."/>
            <person name="Januszkiewicz K."/>
            <person name="Wedrychowicz H."/>
        </authorList>
    </citation>
    <scope>NUCLEOTIDE SEQUENCE [LARGE SCALE GENOMIC DNA]</scope>
    <source>
        <strain evidence="7 8">IBRC-M 10683</strain>
    </source>
</reference>
<dbReference type="NCBIfam" id="TIGR00172">
    <property type="entry name" value="maf"/>
    <property type="match status" value="1"/>
</dbReference>
<comment type="subcellular location">
    <subcellularLocation>
        <location evidence="2 6">Cytoplasm</location>
    </subcellularLocation>
</comment>
<dbReference type="STRING" id="930117.SAMN05216225_105218"/>
<dbReference type="AlphaFoldDB" id="A0A1M5M0R9"/>
<dbReference type="PIRSF" id="PIRSF006305">
    <property type="entry name" value="Maf"/>
    <property type="match status" value="1"/>
</dbReference>
<dbReference type="PANTHER" id="PTHR43213">
    <property type="entry name" value="BIFUNCTIONAL DTTP/UTP PYROPHOSPHATASE/METHYLTRANSFERASE PROTEIN-RELATED"/>
    <property type="match status" value="1"/>
</dbReference>
<dbReference type="InterPro" id="IPR003697">
    <property type="entry name" value="Maf-like"/>
</dbReference>
<evidence type="ECO:0000256" key="3">
    <source>
        <dbReference type="ARBA" id="ARBA00022490"/>
    </source>
</evidence>
<feature type="site" description="Important for substrate specificity" evidence="6">
    <location>
        <position position="12"/>
    </location>
</feature>
<dbReference type="GO" id="GO:0005737">
    <property type="term" value="C:cytoplasm"/>
    <property type="evidence" value="ECO:0007669"/>
    <property type="project" value="UniProtKB-SubCell"/>
</dbReference>
<accession>A0A1M5M0R9</accession>
<comment type="caution">
    <text evidence="6">Lacks conserved residue(s) required for the propagation of feature annotation.</text>
</comment>
<sequence length="189" mass="21397">MPKLILASTSPRRKELLEQVNIPFKTRKQEVDESKIVTLNPKEKVETLAHLKAINTPILSSDEVILSADTVVSFEGGIFEKPKNEEDAFRMLSTLSGKFHSVYSGVCIRSEKKQAIFIEKTDVEFWELTDDEIEDYIQSKDPFDKAGAYGIQTQGAMFVKQIVGDYFNVVGLPISKVVRELRSFAIYTK</sequence>
<evidence type="ECO:0000256" key="4">
    <source>
        <dbReference type="ARBA" id="ARBA00022801"/>
    </source>
</evidence>
<keyword evidence="5 6" id="KW-0546">Nucleotide metabolism</keyword>
<dbReference type="FunFam" id="3.90.950.10:FF:000005">
    <property type="entry name" value="7-methyl-GTP pyrophosphatase"/>
    <property type="match status" value="1"/>
</dbReference>
<comment type="cofactor">
    <cofactor evidence="1 6">
        <name>a divalent metal cation</name>
        <dbReference type="ChEBI" id="CHEBI:60240"/>
    </cofactor>
</comment>
<dbReference type="EC" id="3.6.1.9" evidence="6"/>
<evidence type="ECO:0000256" key="5">
    <source>
        <dbReference type="ARBA" id="ARBA00023080"/>
    </source>
</evidence>
<dbReference type="EMBL" id="FQVW01000052">
    <property type="protein sequence ID" value="SHG70519.1"/>
    <property type="molecule type" value="Genomic_DNA"/>
</dbReference>
<protein>
    <recommendedName>
        <fullName evidence="6">dTTP/UTP pyrophosphatase</fullName>
        <shortName evidence="6">dTTPase/UTPase</shortName>
        <ecNumber evidence="6">3.6.1.9</ecNumber>
    </recommendedName>
    <alternativeName>
        <fullName evidence="6">Nucleoside triphosphate pyrophosphatase</fullName>
    </alternativeName>
    <alternativeName>
        <fullName evidence="6">Nucleotide pyrophosphatase</fullName>
        <shortName evidence="6">Nucleotide PPase</shortName>
    </alternativeName>
</protein>
<evidence type="ECO:0000313" key="8">
    <source>
        <dbReference type="Proteomes" id="UP000183988"/>
    </source>
</evidence>
<dbReference type="CDD" id="cd00555">
    <property type="entry name" value="Maf"/>
    <property type="match status" value="1"/>
</dbReference>
<keyword evidence="8" id="KW-1185">Reference proteome</keyword>